<dbReference type="GO" id="GO:0042552">
    <property type="term" value="P:myelination"/>
    <property type="evidence" value="ECO:0007669"/>
    <property type="project" value="TreeGrafter"/>
</dbReference>
<dbReference type="InterPro" id="IPR050578">
    <property type="entry name" value="MARVEL-CKLF_proteins"/>
</dbReference>
<feature type="transmembrane region" description="Helical" evidence="7">
    <location>
        <begin position="129"/>
        <end position="146"/>
    </location>
</feature>
<dbReference type="RefSeq" id="XP_042188398.1">
    <property type="nucleotide sequence ID" value="XM_042332464.1"/>
</dbReference>
<accession>V9KLF7</accession>
<feature type="compositionally biased region" description="Basic and acidic residues" evidence="6">
    <location>
        <begin position="21"/>
        <end position="46"/>
    </location>
</feature>
<feature type="transmembrane region" description="Helical" evidence="7">
    <location>
        <begin position="283"/>
        <end position="307"/>
    </location>
</feature>
<feature type="compositionally biased region" description="Low complexity" evidence="6">
    <location>
        <begin position="93"/>
        <end position="102"/>
    </location>
</feature>
<feature type="domain" description="MARVEL" evidence="8">
    <location>
        <begin position="116"/>
        <end position="308"/>
    </location>
</feature>
<dbReference type="GO" id="GO:0016020">
    <property type="term" value="C:membrane"/>
    <property type="evidence" value="ECO:0007669"/>
    <property type="project" value="UniProtKB-SubCell"/>
</dbReference>
<proteinExistence type="evidence at transcript level"/>
<keyword evidence="4 5" id="KW-0472">Membrane</keyword>
<comment type="subcellular location">
    <subcellularLocation>
        <location evidence="1">Membrane</location>
        <topology evidence="1">Multi-pass membrane protein</topology>
    </subcellularLocation>
</comment>
<feature type="transmembrane region" description="Helical" evidence="7">
    <location>
        <begin position="224"/>
        <end position="247"/>
    </location>
</feature>
<organism evidence="9">
    <name type="scientific">Callorhinchus milii</name>
    <name type="common">Ghost shark</name>
    <dbReference type="NCBI Taxonomy" id="7868"/>
    <lineage>
        <taxon>Eukaryota</taxon>
        <taxon>Metazoa</taxon>
        <taxon>Chordata</taxon>
        <taxon>Craniata</taxon>
        <taxon>Vertebrata</taxon>
        <taxon>Chondrichthyes</taxon>
        <taxon>Holocephali</taxon>
        <taxon>Chimaeriformes</taxon>
        <taxon>Callorhinchidae</taxon>
        <taxon>Callorhinchus</taxon>
    </lineage>
</organism>
<evidence type="ECO:0000256" key="7">
    <source>
        <dbReference type="SAM" id="Phobius"/>
    </source>
</evidence>
<evidence type="ECO:0000256" key="2">
    <source>
        <dbReference type="ARBA" id="ARBA00022692"/>
    </source>
</evidence>
<dbReference type="EMBL" id="JW866398">
    <property type="protein sequence ID" value="AFO98915.1"/>
    <property type="molecule type" value="mRNA"/>
</dbReference>
<name>V9KLF7_CALMI</name>
<feature type="region of interest" description="Disordered" evidence="6">
    <location>
        <begin position="1"/>
        <end position="111"/>
    </location>
</feature>
<sequence length="352" mass="38793">MSNANRTARSQPSNRPHRERRHQDRANGDRNHSNRHAGEGHRESRQNKPHPSRQSYSSNERLSQVPPDESYTRPSTARPPPSEHFRDPPSSSPPDYSSASQSNYPPKESSGSKCSYLCTRRGVLQFSELITNLMVLICIAASHVAISGYTSMGGLGAGAFSIDSAYSPFQGTELKQVRELDMQYSQMRAPGVYGGVAFTIVVGSLTLLFLVGGAKPPHRLSFKLLTGEVVFNVLACIGYIIAVGLYLHLIIKVNGTEICRLRYRLYAGRGYTFMNCDVQGGDASVALFGLISACLYCGSAVVSFLTLRKVKALKRVLYSDVEIQPDLSGDEYRLPARRLEEKKVERSVATLV</sequence>
<keyword evidence="2 5" id="KW-0812">Transmembrane</keyword>
<dbReference type="PANTHER" id="PTHR22776:SF98">
    <property type="entry name" value="MARVEL DOMAIN-CONTAINING PROTEIN"/>
    <property type="match status" value="1"/>
</dbReference>
<evidence type="ECO:0000256" key="3">
    <source>
        <dbReference type="ARBA" id="ARBA00022989"/>
    </source>
</evidence>
<dbReference type="RefSeq" id="XP_042188397.1">
    <property type="nucleotide sequence ID" value="XM_042332463.1"/>
</dbReference>
<dbReference type="PANTHER" id="PTHR22776">
    <property type="entry name" value="MARVEL-CONTAINING POTENTIAL LIPID RAFT-ASSOCIATED PROTEIN"/>
    <property type="match status" value="1"/>
</dbReference>
<dbReference type="RefSeq" id="XP_042188399.1">
    <property type="nucleotide sequence ID" value="XM_042332465.1"/>
</dbReference>
<evidence type="ECO:0000259" key="8">
    <source>
        <dbReference type="PROSITE" id="PS51225"/>
    </source>
</evidence>
<feature type="transmembrane region" description="Helical" evidence="7">
    <location>
        <begin position="192"/>
        <end position="212"/>
    </location>
</feature>
<keyword evidence="3 7" id="KW-1133">Transmembrane helix</keyword>
<feature type="compositionally biased region" description="Polar residues" evidence="6">
    <location>
        <begin position="1"/>
        <end position="14"/>
    </location>
</feature>
<dbReference type="GO" id="GO:0019911">
    <property type="term" value="F:structural constituent of myelin sheath"/>
    <property type="evidence" value="ECO:0007669"/>
    <property type="project" value="TreeGrafter"/>
</dbReference>
<evidence type="ECO:0000256" key="4">
    <source>
        <dbReference type="ARBA" id="ARBA00023136"/>
    </source>
</evidence>
<evidence type="ECO:0000313" key="9">
    <source>
        <dbReference type="EMBL" id="AFO98915.1"/>
    </source>
</evidence>
<dbReference type="AlphaFoldDB" id="V9KLF7"/>
<evidence type="ECO:0000256" key="5">
    <source>
        <dbReference type="PROSITE-ProRule" id="PRU00581"/>
    </source>
</evidence>
<feature type="compositionally biased region" description="Polar residues" evidence="6">
    <location>
        <begin position="52"/>
        <end position="62"/>
    </location>
</feature>
<reference evidence="9" key="1">
    <citation type="journal article" date="2014" name="Nature">
        <title>Elephant shark genome provides unique insights into gnathostome evolution.</title>
        <authorList>
            <consortium name="International Elephant Shark Genome Sequencing Consortium"/>
            <person name="Venkatesh B."/>
            <person name="Lee A.P."/>
            <person name="Ravi V."/>
            <person name="Maurya A.K."/>
            <person name="Lian M.M."/>
            <person name="Swann J.B."/>
            <person name="Ohta Y."/>
            <person name="Flajnik M.F."/>
            <person name="Sutoh Y."/>
            <person name="Kasahara M."/>
            <person name="Hoon S."/>
            <person name="Gangu V."/>
            <person name="Roy S.W."/>
            <person name="Irimia M."/>
            <person name="Korzh V."/>
            <person name="Kondrychyn I."/>
            <person name="Lim Z.W."/>
            <person name="Tay B.H."/>
            <person name="Tohari S."/>
            <person name="Kong K.W."/>
            <person name="Ho S."/>
            <person name="Lorente-Galdos B."/>
            <person name="Quilez J."/>
            <person name="Marques-Bonet T."/>
            <person name="Raney B.J."/>
            <person name="Ingham P.W."/>
            <person name="Tay A."/>
            <person name="Hillier L.W."/>
            <person name="Minx P."/>
            <person name="Boehm T."/>
            <person name="Wilson R.K."/>
            <person name="Brenner S."/>
            <person name="Warren W.C."/>
        </authorList>
    </citation>
    <scope>NUCLEOTIDE SEQUENCE</scope>
    <source>
        <tissue evidence="9">Intestine</tissue>
    </source>
</reference>
<protein>
    <submittedName>
        <fullName evidence="9">MARVEL domain-containing protein 3-like protein</fullName>
    </submittedName>
</protein>
<evidence type="ECO:0000256" key="1">
    <source>
        <dbReference type="ARBA" id="ARBA00004141"/>
    </source>
</evidence>
<dbReference type="GeneID" id="103176213"/>
<dbReference type="OrthoDB" id="9946445at2759"/>
<evidence type="ECO:0000256" key="6">
    <source>
        <dbReference type="SAM" id="MobiDB-lite"/>
    </source>
</evidence>
<dbReference type="InterPro" id="IPR008253">
    <property type="entry name" value="Marvel"/>
</dbReference>
<dbReference type="KEGG" id="cmk:103176213"/>
<dbReference type="PROSITE" id="PS51225">
    <property type="entry name" value="MARVEL"/>
    <property type="match status" value="1"/>
</dbReference>